<dbReference type="Proteomes" id="UP000198287">
    <property type="component" value="Unassembled WGS sequence"/>
</dbReference>
<feature type="region of interest" description="Disordered" evidence="7">
    <location>
        <begin position="867"/>
        <end position="922"/>
    </location>
</feature>
<gene>
    <name evidence="9" type="ORF">Fcan01_07797</name>
</gene>
<evidence type="ECO:0000256" key="7">
    <source>
        <dbReference type="SAM" id="MobiDB-lite"/>
    </source>
</evidence>
<dbReference type="InterPro" id="IPR001841">
    <property type="entry name" value="Znf_RING"/>
</dbReference>
<evidence type="ECO:0000256" key="2">
    <source>
        <dbReference type="ARBA" id="ARBA00022723"/>
    </source>
</evidence>
<protein>
    <submittedName>
        <fullName evidence="9">Polycomb complex protein BMI-1</fullName>
    </submittedName>
</protein>
<feature type="compositionally biased region" description="Polar residues" evidence="7">
    <location>
        <begin position="610"/>
        <end position="621"/>
    </location>
</feature>
<dbReference type="GO" id="GO:0008270">
    <property type="term" value="F:zinc ion binding"/>
    <property type="evidence" value="ECO:0007669"/>
    <property type="project" value="UniProtKB-KW"/>
</dbReference>
<evidence type="ECO:0000256" key="3">
    <source>
        <dbReference type="ARBA" id="ARBA00022771"/>
    </source>
</evidence>
<feature type="compositionally biased region" description="Low complexity" evidence="7">
    <location>
        <begin position="885"/>
        <end position="903"/>
    </location>
</feature>
<evidence type="ECO:0000256" key="4">
    <source>
        <dbReference type="ARBA" id="ARBA00022833"/>
    </source>
</evidence>
<reference evidence="9 10" key="1">
    <citation type="submission" date="2015-12" db="EMBL/GenBank/DDBJ databases">
        <title>The genome of Folsomia candida.</title>
        <authorList>
            <person name="Faddeeva A."/>
            <person name="Derks M.F."/>
            <person name="Anvar Y."/>
            <person name="Smit S."/>
            <person name="Van Straalen N."/>
            <person name="Roelofs D."/>
        </authorList>
    </citation>
    <scope>NUCLEOTIDE SEQUENCE [LARGE SCALE GENOMIC DNA]</scope>
    <source>
        <strain evidence="9 10">VU population</strain>
        <tissue evidence="9">Whole body</tissue>
    </source>
</reference>
<name>A0A226EL70_FOLCA</name>
<feature type="compositionally biased region" description="Low complexity" evidence="7">
    <location>
        <begin position="656"/>
        <end position="669"/>
    </location>
</feature>
<keyword evidence="10" id="KW-1185">Reference proteome</keyword>
<evidence type="ECO:0000313" key="10">
    <source>
        <dbReference type="Proteomes" id="UP000198287"/>
    </source>
</evidence>
<evidence type="ECO:0000256" key="6">
    <source>
        <dbReference type="PROSITE-ProRule" id="PRU00175"/>
    </source>
</evidence>
<feature type="region of interest" description="Disordered" evidence="7">
    <location>
        <begin position="985"/>
        <end position="1042"/>
    </location>
</feature>
<feature type="compositionally biased region" description="Polar residues" evidence="7">
    <location>
        <begin position="1135"/>
        <end position="1146"/>
    </location>
</feature>
<feature type="region of interest" description="Disordered" evidence="7">
    <location>
        <begin position="419"/>
        <end position="471"/>
    </location>
</feature>
<dbReference type="InterPro" id="IPR013083">
    <property type="entry name" value="Znf_RING/FYVE/PHD"/>
</dbReference>
<comment type="caution">
    <text evidence="9">The sequence shown here is derived from an EMBL/GenBank/DDBJ whole genome shotgun (WGS) entry which is preliminary data.</text>
</comment>
<evidence type="ECO:0000256" key="5">
    <source>
        <dbReference type="ARBA" id="ARBA00023242"/>
    </source>
</evidence>
<feature type="compositionally biased region" description="Low complexity" evidence="7">
    <location>
        <begin position="1031"/>
        <end position="1042"/>
    </location>
</feature>
<organism evidence="9 10">
    <name type="scientific">Folsomia candida</name>
    <name type="common">Springtail</name>
    <dbReference type="NCBI Taxonomy" id="158441"/>
    <lineage>
        <taxon>Eukaryota</taxon>
        <taxon>Metazoa</taxon>
        <taxon>Ecdysozoa</taxon>
        <taxon>Arthropoda</taxon>
        <taxon>Hexapoda</taxon>
        <taxon>Collembola</taxon>
        <taxon>Entomobryomorpha</taxon>
        <taxon>Isotomoidea</taxon>
        <taxon>Isotomidae</taxon>
        <taxon>Proisotominae</taxon>
        <taxon>Folsomia</taxon>
    </lineage>
</organism>
<dbReference type="GO" id="GO:0035102">
    <property type="term" value="C:PRC1 complex"/>
    <property type="evidence" value="ECO:0007669"/>
    <property type="project" value="TreeGrafter"/>
</dbReference>
<dbReference type="SMART" id="SM00184">
    <property type="entry name" value="RING"/>
    <property type="match status" value="1"/>
</dbReference>
<dbReference type="PROSITE" id="PS00518">
    <property type="entry name" value="ZF_RING_1"/>
    <property type="match status" value="1"/>
</dbReference>
<dbReference type="GO" id="GO:1990841">
    <property type="term" value="F:promoter-specific chromatin binding"/>
    <property type="evidence" value="ECO:0007669"/>
    <property type="project" value="TreeGrafter"/>
</dbReference>
<feature type="region of interest" description="Disordered" evidence="7">
    <location>
        <begin position="935"/>
        <end position="966"/>
    </location>
</feature>
<evidence type="ECO:0000313" key="9">
    <source>
        <dbReference type="EMBL" id="OXA57744.1"/>
    </source>
</evidence>
<dbReference type="Pfam" id="PF00097">
    <property type="entry name" value="zf-C3HC4"/>
    <property type="match status" value="1"/>
</dbReference>
<feature type="region of interest" description="Disordered" evidence="7">
    <location>
        <begin position="604"/>
        <end position="671"/>
    </location>
</feature>
<dbReference type="Gene3D" id="3.30.40.10">
    <property type="entry name" value="Zinc/RING finger domain, C3HC4 (zinc finger)"/>
    <property type="match status" value="1"/>
</dbReference>
<dbReference type="InterPro" id="IPR017907">
    <property type="entry name" value="Znf_RING_CS"/>
</dbReference>
<feature type="region of interest" description="Disordered" evidence="7">
    <location>
        <begin position="1094"/>
        <end position="1146"/>
    </location>
</feature>
<keyword evidence="5" id="KW-0539">Nucleus</keyword>
<dbReference type="SUPFAM" id="SSF57850">
    <property type="entry name" value="RING/U-box"/>
    <property type="match status" value="1"/>
</dbReference>
<keyword evidence="4" id="KW-0862">Zinc</keyword>
<evidence type="ECO:0000259" key="8">
    <source>
        <dbReference type="PROSITE" id="PS50089"/>
    </source>
</evidence>
<dbReference type="OMA" id="AYKYSWT"/>
<keyword evidence="2" id="KW-0479">Metal-binding</keyword>
<dbReference type="GO" id="GO:0000122">
    <property type="term" value="P:negative regulation of transcription by RNA polymerase II"/>
    <property type="evidence" value="ECO:0007669"/>
    <property type="project" value="TreeGrafter"/>
</dbReference>
<feature type="compositionally biased region" description="Polar residues" evidence="7">
    <location>
        <begin position="1004"/>
        <end position="1017"/>
    </location>
</feature>
<dbReference type="STRING" id="158441.A0A226EL70"/>
<dbReference type="Gene3D" id="3.10.20.90">
    <property type="entry name" value="Phosphatidylinositol 3-kinase Catalytic Subunit, Chain A, domain 1"/>
    <property type="match status" value="1"/>
</dbReference>
<dbReference type="OrthoDB" id="1305878at2759"/>
<feature type="compositionally biased region" description="Basic and acidic residues" evidence="7">
    <location>
        <begin position="634"/>
        <end position="646"/>
    </location>
</feature>
<dbReference type="PROSITE" id="PS50089">
    <property type="entry name" value="ZF_RING_2"/>
    <property type="match status" value="1"/>
</dbReference>
<proteinExistence type="predicted"/>
<dbReference type="PANTHER" id="PTHR10825">
    <property type="entry name" value="RING FINGER DOMAIN-CONTAINING, POLYCOMB GROUP COMPONENT"/>
    <property type="match status" value="1"/>
</dbReference>
<dbReference type="AlphaFoldDB" id="A0A226EL70"/>
<comment type="subcellular location">
    <subcellularLocation>
        <location evidence="1">Nucleus</location>
    </subcellularLocation>
</comment>
<feature type="compositionally biased region" description="Polar residues" evidence="7">
    <location>
        <begin position="913"/>
        <end position="922"/>
    </location>
</feature>
<dbReference type="FunFam" id="3.30.40.10:FF:000033">
    <property type="entry name" value="Polycomb group RING finger protein 3"/>
    <property type="match status" value="1"/>
</dbReference>
<dbReference type="InterPro" id="IPR032443">
    <property type="entry name" value="RAWUL"/>
</dbReference>
<keyword evidence="3 6" id="KW-0863">Zinc-finger</keyword>
<dbReference type="EMBL" id="LNIX01000003">
    <property type="protein sequence ID" value="OXA57744.1"/>
    <property type="molecule type" value="Genomic_DNA"/>
</dbReference>
<accession>A0A226EL70</accession>
<sequence>MNATRKVKLKDISSNLSCNLCRGYMIDATTTIECLHSFCKSCIVKHLESSEYCPVCDVQLHSTKPLSGIRSDQMLQEIIYKLVPGIFTREMERRRQFYNTHPNSIPTSQLDSGQIFKQPYITSGDKINISMECSSTDKNVQENSRRYLQTPAGVSVNVLRQWVQGKYELPKDADIEVMYGERVLPHEFLLMDIAYKYSWTESMTKPLQLTYRVRGTPKLTCYAHPYQATSPTKRKARSLTDSEVLKSSNVANSLGSTIPQLPQLKQLVSNGKVNGKKKLSSEINAAEKVDVKRKKMSNNAVKIDFKDMESQCTEGTELNGHKEVQLQISESGVISAKSIISGIEKIIARADSSVDHNNDHLHEKSKSVILPLAQPGSEPESQIKPQINGVNSNGKINFNYVKLNIPAVNGHLLNSTTPPVHPAGKLASSKKSIKSSPLQKTLLLTPTDKKQAGRKVSSNQDTSFESKKANMQKAIQDLHRQHLNASSADNVVKNHQLPMEQKNVKQNINKMSAASNGTKMPMNSQSLLGNTSHHNPLPFPLSALASSGMTVNLIPSIEVKQPSNGFKGKEILHDSPPPPPPTKKLKHQTTISNGEIRFTSPRNILPTASKPISTCTPSVEASPTKPRKFFKSKQSADVESPRKPVDNNHTNNHPKSPSLLSNNSTISTSKQNGTLFSSNGFHGQTDLKLINSTSSNAKLNQTMTTPSRMATPTTTAVPSASMYSPPNSLSQFFQYWNALQFSSPMGGLPHPNFLPMVAPLVTNNFASMPYLNSRPFNESMASLNTTSTYPMVCSTNFLTNQSELSSPSLSGFKNGVLNLENTNNNVVVPKTEATEVPLPIKNKQKTPKDNSTSLDLSLKKIKAAISKDNFSKKERHSSSLKNHTSPKNNSQSSSTQQNLNTKSHQVSEKVEYSQPQSSNIISDSNEVSEIFEKQLSPAPGSCTSPPPASNFDSGVDSGSGLSTTSENCDKEIELNCPSLTNNEVVESISDGNSNPSSEEPKSSDTVATHIKNSTFSLNKEESINEENICRPSSPSNSNDSTDLVINEDCVAGSSETNDTDPIEGSEILQCSTDETIQSDSGVKQEVVHVECSNHPLNEKANCNDDDESTLSSPCNNNNDPPPSADSCLSIPANKLANNSESSTTGA</sequence>
<feature type="region of interest" description="Disordered" evidence="7">
    <location>
        <begin position="565"/>
        <end position="588"/>
    </location>
</feature>
<dbReference type="InterPro" id="IPR018957">
    <property type="entry name" value="Znf_C3HC4_RING-type"/>
</dbReference>
<evidence type="ECO:0000256" key="1">
    <source>
        <dbReference type="ARBA" id="ARBA00004123"/>
    </source>
</evidence>
<feature type="domain" description="RING-type" evidence="8">
    <location>
        <begin position="18"/>
        <end position="57"/>
    </location>
</feature>
<dbReference type="PANTHER" id="PTHR10825:SF29">
    <property type="entry name" value="POLYCOMB GROUP RING FINGER PROTEIN 1"/>
    <property type="match status" value="1"/>
</dbReference>
<dbReference type="Pfam" id="PF16207">
    <property type="entry name" value="RAWUL"/>
    <property type="match status" value="1"/>
</dbReference>